<dbReference type="InterPro" id="IPR035919">
    <property type="entry name" value="EAL_sf"/>
</dbReference>
<dbReference type="PROSITE" id="PS50883">
    <property type="entry name" value="EAL"/>
    <property type="match status" value="1"/>
</dbReference>
<dbReference type="Proteomes" id="UP000475582">
    <property type="component" value="Unassembled WGS sequence"/>
</dbReference>
<dbReference type="SUPFAM" id="SSF55073">
    <property type="entry name" value="Nucleotide cyclase"/>
    <property type="match status" value="1"/>
</dbReference>
<reference evidence="2 3" key="1">
    <citation type="submission" date="2019-11" db="EMBL/GenBank/DDBJ databases">
        <title>Type strains purchased from KCTC, JCM and DSMZ.</title>
        <authorList>
            <person name="Lu H."/>
        </authorList>
    </citation>
    <scope>NUCLEOTIDE SEQUENCE [LARGE SCALE GENOMIC DNA]</scope>
    <source>
        <strain evidence="2 3">KCTC 22382</strain>
    </source>
</reference>
<keyword evidence="3" id="KW-1185">Reference proteome</keyword>
<dbReference type="SMART" id="SM00065">
    <property type="entry name" value="GAF"/>
    <property type="match status" value="1"/>
</dbReference>
<dbReference type="CDD" id="cd01948">
    <property type="entry name" value="EAL"/>
    <property type="match status" value="1"/>
</dbReference>
<dbReference type="InterPro" id="IPR029787">
    <property type="entry name" value="Nucleotide_cyclase"/>
</dbReference>
<sequence length="598" mass="66455">MSMRDIMLKNSEPERLQALHQLGILNTNTSEYFDAITRLTMDMYGVAGAYISLLDSDRQWLKSTVGFCPPNTQRDQTFCTYTIQQASVLMVEDTLLDERFVNNSMVTGPQAVRFYAGAPLITQEGYAIGALCVIDTQPRSLTAAEKDKLTTLAGMVMSHITLGRAVGHVDSVSGMPNKYQLFEDLTAQARDNSGQRRVLTDIDMPDAAKAFEIIRVLGVPVYDELVREVGARLLRLFEGRAQVYHLTDARFAVLSNDEDTERFIDYLHTLEPELQAPFNSLNIPMVLPSFGGIVPFELCTNSAKDAPRKAAAAVNQSLVNQQRWSHYSNAEDEKQKRAFRLLNDVRHAIASGHFELVYQPKHELSNGACLAAEALLRWTHAELGPVSPAEFIPLIEKTALIGPLSHWVIRTAIKQIAEWHAAGHPIKVAINLSAYNFEEPDIVERLAATCREFGVDPRYVEIECTEGVWMEGAGILKALNGIRDLGMSLALDDFGTGYSNFAYLQKVPASVVKVDQSLIRNVDANPRDQRIVRSLIGLARELDYQVVAEGVETERSLGLIRDWGCDLAQGYHFAKPLSAAAFLDHAIQYRDSHMAIAA</sequence>
<dbReference type="AlphaFoldDB" id="A0A6L6PCF3"/>
<dbReference type="Pfam" id="PF00563">
    <property type="entry name" value="EAL"/>
    <property type="match status" value="1"/>
</dbReference>
<dbReference type="SUPFAM" id="SSF141868">
    <property type="entry name" value="EAL domain-like"/>
    <property type="match status" value="1"/>
</dbReference>
<organism evidence="2 3">
    <name type="scientific">Duganella radicis</name>
    <dbReference type="NCBI Taxonomy" id="551988"/>
    <lineage>
        <taxon>Bacteria</taxon>
        <taxon>Pseudomonadati</taxon>
        <taxon>Pseudomonadota</taxon>
        <taxon>Betaproteobacteria</taxon>
        <taxon>Burkholderiales</taxon>
        <taxon>Oxalobacteraceae</taxon>
        <taxon>Telluria group</taxon>
        <taxon>Duganella</taxon>
    </lineage>
</organism>
<evidence type="ECO:0000313" key="2">
    <source>
        <dbReference type="EMBL" id="MTV36207.1"/>
    </source>
</evidence>
<dbReference type="InterPro" id="IPR001633">
    <property type="entry name" value="EAL_dom"/>
</dbReference>
<dbReference type="Gene3D" id="3.20.20.450">
    <property type="entry name" value="EAL domain"/>
    <property type="match status" value="1"/>
</dbReference>
<evidence type="ECO:0000313" key="3">
    <source>
        <dbReference type="Proteomes" id="UP000475582"/>
    </source>
</evidence>
<feature type="domain" description="EAL" evidence="1">
    <location>
        <begin position="338"/>
        <end position="590"/>
    </location>
</feature>
<name>A0A6L6PCF3_9BURK</name>
<dbReference type="InterPro" id="IPR003018">
    <property type="entry name" value="GAF"/>
</dbReference>
<dbReference type="EMBL" id="WNKY01000001">
    <property type="protein sequence ID" value="MTV36207.1"/>
    <property type="molecule type" value="Genomic_DNA"/>
</dbReference>
<dbReference type="InterPro" id="IPR050706">
    <property type="entry name" value="Cyclic-di-GMP_PDE-like"/>
</dbReference>
<dbReference type="Gene3D" id="3.30.450.40">
    <property type="match status" value="1"/>
</dbReference>
<dbReference type="Gene3D" id="3.30.70.270">
    <property type="match status" value="1"/>
</dbReference>
<protein>
    <submittedName>
        <fullName evidence="2">EAL domain-containing protein</fullName>
    </submittedName>
</protein>
<dbReference type="InterPro" id="IPR029016">
    <property type="entry name" value="GAF-like_dom_sf"/>
</dbReference>
<accession>A0A6L6PCF3</accession>
<dbReference type="SMART" id="SM00052">
    <property type="entry name" value="EAL"/>
    <property type="match status" value="1"/>
</dbReference>
<dbReference type="PANTHER" id="PTHR33121:SF19">
    <property type="entry name" value="CYCLIC DI-GMP PHOSPHODIESTERASE PA2567"/>
    <property type="match status" value="1"/>
</dbReference>
<dbReference type="PANTHER" id="PTHR33121">
    <property type="entry name" value="CYCLIC DI-GMP PHOSPHODIESTERASE PDEF"/>
    <property type="match status" value="1"/>
</dbReference>
<dbReference type="SUPFAM" id="SSF55781">
    <property type="entry name" value="GAF domain-like"/>
    <property type="match status" value="1"/>
</dbReference>
<gene>
    <name evidence="2" type="ORF">GM676_01250</name>
</gene>
<dbReference type="InterPro" id="IPR043128">
    <property type="entry name" value="Rev_trsase/Diguanyl_cyclase"/>
</dbReference>
<proteinExistence type="predicted"/>
<evidence type="ECO:0000259" key="1">
    <source>
        <dbReference type="PROSITE" id="PS50883"/>
    </source>
</evidence>
<dbReference type="Pfam" id="PF01590">
    <property type="entry name" value="GAF"/>
    <property type="match status" value="1"/>
</dbReference>
<comment type="caution">
    <text evidence="2">The sequence shown here is derived from an EMBL/GenBank/DDBJ whole genome shotgun (WGS) entry which is preliminary data.</text>
</comment>
<dbReference type="GO" id="GO:0071111">
    <property type="term" value="F:cyclic-guanylate-specific phosphodiesterase activity"/>
    <property type="evidence" value="ECO:0007669"/>
    <property type="project" value="InterPro"/>
</dbReference>